<gene>
    <name evidence="1" type="ORF">OSB04_un001071</name>
</gene>
<reference evidence="1" key="1">
    <citation type="submission" date="2023-03" db="EMBL/GenBank/DDBJ databases">
        <title>Chromosome-scale reference genome and RAD-based genetic map of yellow starthistle (Centaurea solstitialis) reveal putative structural variation and QTLs associated with invader traits.</title>
        <authorList>
            <person name="Reatini B."/>
            <person name="Cang F.A."/>
            <person name="Jiang Q."/>
            <person name="Mckibben M.T.W."/>
            <person name="Barker M.S."/>
            <person name="Rieseberg L.H."/>
            <person name="Dlugosch K.M."/>
        </authorList>
    </citation>
    <scope>NUCLEOTIDE SEQUENCE</scope>
    <source>
        <strain evidence="1">CAN-66</strain>
        <tissue evidence="1">Leaf</tissue>
    </source>
</reference>
<dbReference type="AlphaFoldDB" id="A0AA38SGS1"/>
<evidence type="ECO:0000313" key="2">
    <source>
        <dbReference type="Proteomes" id="UP001172457"/>
    </source>
</evidence>
<keyword evidence="2" id="KW-1185">Reference proteome</keyword>
<sequence length="107" mass="12112">MKKDTTFNLVLNEELRKKKVLVSDFRIVGKAFDFTKIQLVVFFGKNRLTKSALFLSIKESYSLEKLAQLYIYEIVVRHGVPLSIVSDIDTSLPQNSGGVCIENCVLV</sequence>
<dbReference type="EMBL" id="JARYMX010000131">
    <property type="protein sequence ID" value="KAJ9535771.1"/>
    <property type="molecule type" value="Genomic_DNA"/>
</dbReference>
<name>A0AA38SGS1_9ASTR</name>
<proteinExistence type="predicted"/>
<dbReference type="Proteomes" id="UP001172457">
    <property type="component" value="Unassembled WGS sequence"/>
</dbReference>
<organism evidence="1 2">
    <name type="scientific">Centaurea solstitialis</name>
    <name type="common">yellow star-thistle</name>
    <dbReference type="NCBI Taxonomy" id="347529"/>
    <lineage>
        <taxon>Eukaryota</taxon>
        <taxon>Viridiplantae</taxon>
        <taxon>Streptophyta</taxon>
        <taxon>Embryophyta</taxon>
        <taxon>Tracheophyta</taxon>
        <taxon>Spermatophyta</taxon>
        <taxon>Magnoliopsida</taxon>
        <taxon>eudicotyledons</taxon>
        <taxon>Gunneridae</taxon>
        <taxon>Pentapetalae</taxon>
        <taxon>asterids</taxon>
        <taxon>campanulids</taxon>
        <taxon>Asterales</taxon>
        <taxon>Asteraceae</taxon>
        <taxon>Carduoideae</taxon>
        <taxon>Cardueae</taxon>
        <taxon>Centaureinae</taxon>
        <taxon>Centaurea</taxon>
    </lineage>
</organism>
<comment type="caution">
    <text evidence="1">The sequence shown here is derived from an EMBL/GenBank/DDBJ whole genome shotgun (WGS) entry which is preliminary data.</text>
</comment>
<protein>
    <recommendedName>
        <fullName evidence="3">Integrase catalytic domain-containing protein</fullName>
    </recommendedName>
</protein>
<evidence type="ECO:0008006" key="3">
    <source>
        <dbReference type="Google" id="ProtNLM"/>
    </source>
</evidence>
<accession>A0AA38SGS1</accession>
<evidence type="ECO:0000313" key="1">
    <source>
        <dbReference type="EMBL" id="KAJ9535771.1"/>
    </source>
</evidence>